<organism evidence="4 5">
    <name type="scientific">Bradyrhizobium elkanii</name>
    <dbReference type="NCBI Taxonomy" id="29448"/>
    <lineage>
        <taxon>Bacteria</taxon>
        <taxon>Pseudomonadati</taxon>
        <taxon>Pseudomonadota</taxon>
        <taxon>Alphaproteobacteria</taxon>
        <taxon>Hyphomicrobiales</taxon>
        <taxon>Nitrobacteraceae</taxon>
        <taxon>Bradyrhizobium</taxon>
    </lineage>
</organism>
<dbReference type="InterPro" id="IPR031107">
    <property type="entry name" value="Small_HSP"/>
</dbReference>
<dbReference type="CDD" id="cd06464">
    <property type="entry name" value="ACD_sHsps-like"/>
    <property type="match status" value="1"/>
</dbReference>
<dbReference type="Pfam" id="PF00011">
    <property type="entry name" value="HSP20"/>
    <property type="match status" value="1"/>
</dbReference>
<gene>
    <name evidence="4" type="ORF">JOH49_001019</name>
</gene>
<dbReference type="RefSeq" id="WP_172648796.1">
    <property type="nucleotide sequence ID" value="NZ_JAFICZ010000001.1"/>
</dbReference>
<comment type="similarity">
    <text evidence="1 2">Belongs to the small heat shock protein (HSP20) family.</text>
</comment>
<dbReference type="EMBL" id="JAFICZ010000001">
    <property type="protein sequence ID" value="MBP1291266.1"/>
    <property type="molecule type" value="Genomic_DNA"/>
</dbReference>
<dbReference type="Proteomes" id="UP000673383">
    <property type="component" value="Unassembled WGS sequence"/>
</dbReference>
<dbReference type="SUPFAM" id="SSF49764">
    <property type="entry name" value="HSP20-like chaperones"/>
    <property type="match status" value="1"/>
</dbReference>
<dbReference type="PANTHER" id="PTHR11527">
    <property type="entry name" value="HEAT-SHOCK PROTEIN 20 FAMILY MEMBER"/>
    <property type="match status" value="1"/>
</dbReference>
<dbReference type="InterPro" id="IPR002068">
    <property type="entry name" value="A-crystallin/Hsp20_dom"/>
</dbReference>
<dbReference type="Gene3D" id="2.60.40.790">
    <property type="match status" value="1"/>
</dbReference>
<evidence type="ECO:0000256" key="1">
    <source>
        <dbReference type="PROSITE-ProRule" id="PRU00285"/>
    </source>
</evidence>
<comment type="caution">
    <text evidence="4">The sequence shown here is derived from an EMBL/GenBank/DDBJ whole genome shotgun (WGS) entry which is preliminary data.</text>
</comment>
<protein>
    <submittedName>
        <fullName evidence="4">HSP20 family protein</fullName>
    </submittedName>
</protein>
<name>A0A8I1Y3I4_BRAEL</name>
<dbReference type="InterPro" id="IPR008978">
    <property type="entry name" value="HSP20-like_chaperone"/>
</dbReference>
<evidence type="ECO:0000313" key="5">
    <source>
        <dbReference type="Proteomes" id="UP000673383"/>
    </source>
</evidence>
<evidence type="ECO:0000256" key="2">
    <source>
        <dbReference type="RuleBase" id="RU003616"/>
    </source>
</evidence>
<evidence type="ECO:0000259" key="3">
    <source>
        <dbReference type="PROSITE" id="PS01031"/>
    </source>
</evidence>
<dbReference type="AlphaFoldDB" id="A0A8I1Y3I4"/>
<reference evidence="4" key="1">
    <citation type="submission" date="2021-02" db="EMBL/GenBank/DDBJ databases">
        <title>Genomic Encyclopedia of Type Strains, Phase IV (KMG-V): Genome sequencing to study the core and pangenomes of soil and plant-associated prokaryotes.</title>
        <authorList>
            <person name="Whitman W."/>
        </authorList>
    </citation>
    <scope>NUCLEOTIDE SEQUENCE</scope>
    <source>
        <strain evidence="4">USDA 406</strain>
    </source>
</reference>
<proteinExistence type="inferred from homology"/>
<dbReference type="PROSITE" id="PS01031">
    <property type="entry name" value="SHSP"/>
    <property type="match status" value="1"/>
</dbReference>
<evidence type="ECO:0000313" key="4">
    <source>
        <dbReference type="EMBL" id="MBP1291266.1"/>
    </source>
</evidence>
<sequence length="141" mass="15668">MFAGFSDPFEALLALQRALDARVASDWMGRGTAAIGSFPPINMFQKDGDLVAVVELPGVDKNDLEIEAKENTIRIRGKKTIAYGEQASVHRRERISGVFDRTLSVPIRIEPDRIKAEYRDGILALFIPRAEADKPRSIKVS</sequence>
<accession>A0A8I1Y3I4</accession>
<feature type="domain" description="SHSP" evidence="3">
    <location>
        <begin position="32"/>
        <end position="141"/>
    </location>
</feature>